<dbReference type="AlphaFoldDB" id="A0AAN4UVL3"/>
<comment type="caution">
    <text evidence="1">The sequence shown here is derived from an EMBL/GenBank/DDBJ whole genome shotgun (WGS) entry which is preliminary data.</text>
</comment>
<dbReference type="EMBL" id="BNAB01000043">
    <property type="protein sequence ID" value="GHE06456.1"/>
    <property type="molecule type" value="Genomic_DNA"/>
</dbReference>
<dbReference type="Proteomes" id="UP000634647">
    <property type="component" value="Unassembled WGS sequence"/>
</dbReference>
<gene>
    <name evidence="1" type="ORF">GCM10008024_40860</name>
</gene>
<reference evidence="1" key="1">
    <citation type="journal article" date="2014" name="Int. J. Syst. Evol. Microbiol.">
        <title>Complete genome sequence of Corynebacterium casei LMG S-19264T (=DSM 44701T), isolated from a smear-ripened cheese.</title>
        <authorList>
            <consortium name="US DOE Joint Genome Institute (JGI-PGF)"/>
            <person name="Walter F."/>
            <person name="Albersmeier A."/>
            <person name="Kalinowski J."/>
            <person name="Ruckert C."/>
        </authorList>
    </citation>
    <scope>NUCLEOTIDE SEQUENCE</scope>
    <source>
        <strain evidence="1">CGMCC 1.10859</strain>
    </source>
</reference>
<sequence length="140" mass="15767">MDERESYVTPEALQIMRRFPALFSTGPWTTSKTLLGWGFSCGLGWYPIIERLSTDLSEIVREDQLSWFQVSQVKQKFGELRFYVRGGNNRTAARIREAVEEAATTCERCGHRPAELHNIGGMLATYCPACCAEVAKVGRS</sequence>
<reference evidence="1" key="2">
    <citation type="submission" date="2023-06" db="EMBL/GenBank/DDBJ databases">
        <authorList>
            <person name="Sun Q."/>
            <person name="Zhou Y."/>
        </authorList>
    </citation>
    <scope>NUCLEOTIDE SEQUENCE</scope>
    <source>
        <strain evidence="1">CGMCC 1.10859</strain>
    </source>
</reference>
<dbReference type="RefSeq" id="WP_143037595.1">
    <property type="nucleotide sequence ID" value="NZ_BNAB01000043.1"/>
</dbReference>
<accession>A0AAN4UVL3</accession>
<proteinExistence type="predicted"/>
<protein>
    <submittedName>
        <fullName evidence="1">Uncharacterized protein</fullName>
    </submittedName>
</protein>
<evidence type="ECO:0000313" key="2">
    <source>
        <dbReference type="Proteomes" id="UP000634647"/>
    </source>
</evidence>
<evidence type="ECO:0000313" key="1">
    <source>
        <dbReference type="EMBL" id="GHE06456.1"/>
    </source>
</evidence>
<name>A0AAN4UVL3_9RHOB</name>
<organism evidence="1 2">
    <name type="scientific">Allgaiera indica</name>
    <dbReference type="NCBI Taxonomy" id="765699"/>
    <lineage>
        <taxon>Bacteria</taxon>
        <taxon>Pseudomonadati</taxon>
        <taxon>Pseudomonadota</taxon>
        <taxon>Alphaproteobacteria</taxon>
        <taxon>Rhodobacterales</taxon>
        <taxon>Paracoccaceae</taxon>
        <taxon>Allgaiera</taxon>
    </lineage>
</organism>